<dbReference type="RefSeq" id="WP_034559076.1">
    <property type="nucleotide sequence ID" value="NZ_FZML01000017.1"/>
</dbReference>
<reference evidence="1 4" key="2">
    <citation type="submission" date="2018-06" db="EMBL/GenBank/DDBJ databases">
        <authorList>
            <consortium name="Pathogen Informatics"/>
            <person name="Doyle S."/>
        </authorList>
    </citation>
    <scope>NUCLEOTIDE SEQUENCE [LARGE SCALE GENOMIC DNA]</scope>
    <source>
        <strain evidence="1 4">NCTC12714</strain>
    </source>
</reference>
<name>A0A099TV49_9HELI</name>
<gene>
    <name evidence="2" type="ORF">LS73_001275</name>
    <name evidence="1" type="ORF">NCTC12714_00041</name>
</gene>
<dbReference type="EMBL" id="UGJE01000002">
    <property type="protein sequence ID" value="STQ85266.1"/>
    <property type="molecule type" value="Genomic_DNA"/>
</dbReference>
<accession>A0A099TV49</accession>
<sequence length="680" mass="77421">MKEEVIFIKNQEYDILQSQDSKSQEIESRILACIMAFHYTDSLSSKALIDLLKNLSCNFLFCAIKQHQNSEKDNVNNQNHNDDKNFQDIQITKNQDSVVQDNCICLRYETQDIPNHINSYSNLFRIFIYANSNLILEFCDMLSNELPLSLNFTFSSFEEINDRDLQVIDISKWKSFDILHSSLIDNKDNIYKKSLIPTVKNLAQIIDSNDANFHQISPFVTLLDCNIDSFNKLYNIDDFSLVSCQEILIESLANELLTKQEIILQCNDLYYMLGINPMNNDGNSYVIFVDLYNATSYLRLNDAQKKALASIEKPFIMANCKEVFARSLGGDRSDRIFAGLPSDCLLLLLLNLLQSKHGMDYIFFSLVRLDINMPKPLVCYKENLIINSDKALGYIVVNSPPYYLPYKRYGDSIFELVNANPLNAGQGKKRLIVCLSQTNPSAFWIESVAGERFQQILDINLSLNLAEHIKNLYGYKNGDRLLHNFAKSNAGLVQTWGLDSELLELIMQGNSKDLNASANSLESNLIRDSEHSSHSLKSNNLIDIFALIEQMLQLDISLIEYASKCVRDRGPRIDYKLIRVGDSIILDYPRILRSMLSFHLAGVEKELLCYGAVESLAEFIGTLAGDMLVNYGIDEIFICGDLLLWQCFLDKIVYAIPKNISLCLPNQLGIDYNALPLNTN</sequence>
<dbReference type="OrthoDB" id="5318537at2"/>
<dbReference type="Proteomes" id="UP000029922">
    <property type="component" value="Unassembled WGS sequence"/>
</dbReference>
<keyword evidence="4" id="KW-1185">Reference proteome</keyword>
<reference evidence="2 3" key="1">
    <citation type="journal article" date="2014" name="Genome Announc.">
        <title>Draft genome sequences of eight enterohepatic helicobacter species isolated from both laboratory and wild rodents.</title>
        <authorList>
            <person name="Sheh A."/>
            <person name="Shen Z."/>
            <person name="Fox J.G."/>
        </authorList>
    </citation>
    <scope>NUCLEOTIDE SEQUENCE [LARGE SCALE GENOMIC DNA]</scope>
    <source>
        <strain evidence="2 3">ST1</strain>
    </source>
</reference>
<evidence type="ECO:0000313" key="3">
    <source>
        <dbReference type="Proteomes" id="UP000029922"/>
    </source>
</evidence>
<dbReference type="STRING" id="216.LS73_08485"/>
<evidence type="ECO:0000313" key="4">
    <source>
        <dbReference type="Proteomes" id="UP000255139"/>
    </source>
</evidence>
<dbReference type="AlphaFoldDB" id="A0A099TV49"/>
<evidence type="ECO:0000313" key="2">
    <source>
        <dbReference type="EMBL" id="TLE01345.1"/>
    </source>
</evidence>
<dbReference type="Proteomes" id="UP000255139">
    <property type="component" value="Unassembled WGS sequence"/>
</dbReference>
<dbReference type="EMBL" id="JRPD02000002">
    <property type="protein sequence ID" value="TLE01345.1"/>
    <property type="molecule type" value="Genomic_DNA"/>
</dbReference>
<proteinExistence type="predicted"/>
<evidence type="ECO:0000313" key="1">
    <source>
        <dbReference type="EMBL" id="STQ85266.1"/>
    </source>
</evidence>
<protein>
    <submittedName>
        <fullName evidence="1">Protein hydE</fullName>
    </submittedName>
</protein>
<organism evidence="1 4">
    <name type="scientific">Helicobacter muridarum</name>
    <dbReference type="NCBI Taxonomy" id="216"/>
    <lineage>
        <taxon>Bacteria</taxon>
        <taxon>Pseudomonadati</taxon>
        <taxon>Campylobacterota</taxon>
        <taxon>Epsilonproteobacteria</taxon>
        <taxon>Campylobacterales</taxon>
        <taxon>Helicobacteraceae</taxon>
        <taxon>Helicobacter</taxon>
    </lineage>
</organism>